<protein>
    <submittedName>
        <fullName evidence="2">Uncharacterized protein</fullName>
    </submittedName>
</protein>
<reference evidence="3" key="1">
    <citation type="submission" date="2019-07" db="EMBL/GenBank/DDBJ databases">
        <title>Chitinimonas sp. nov., isolated from Ny-Alesund, arctica soil.</title>
        <authorList>
            <person name="Xu Q."/>
            <person name="Peng F."/>
        </authorList>
    </citation>
    <scope>NUCLEOTIDE SEQUENCE [LARGE SCALE GENOMIC DNA]</scope>
    <source>
        <strain evidence="3">R3-44</strain>
    </source>
</reference>
<dbReference type="KEGG" id="cari:FNU76_16275"/>
<sequence length="166" mass="17858">MGEGPGASKELKGVAGSGVKGSGGMAEAVKQTAGAIGYLDFGRASHDKLAISQLPNRLGVFLKVSTEAIQAAAKFDAERVLYTGDPDFYLVLANNDTYAGWPLATATFVLVPKNARDPQKLLDFLYWGYKNGDGVSRELGYVPLTDTMKIGVRKAWSRQYNYKAGM</sequence>
<keyword evidence="3" id="KW-1185">Reference proteome</keyword>
<evidence type="ECO:0000313" key="2">
    <source>
        <dbReference type="EMBL" id="QDQ27776.1"/>
    </source>
</evidence>
<dbReference type="InterPro" id="IPR050962">
    <property type="entry name" value="Phosphate-bind_PstS"/>
</dbReference>
<name>A0A516SI09_9NEIS</name>
<dbReference type="PANTHER" id="PTHR42996:SF1">
    <property type="entry name" value="PHOSPHATE-BINDING PROTEIN PSTS"/>
    <property type="match status" value="1"/>
</dbReference>
<evidence type="ECO:0000256" key="1">
    <source>
        <dbReference type="SAM" id="MobiDB-lite"/>
    </source>
</evidence>
<dbReference type="SUPFAM" id="SSF53850">
    <property type="entry name" value="Periplasmic binding protein-like II"/>
    <property type="match status" value="1"/>
</dbReference>
<dbReference type="Proteomes" id="UP000317550">
    <property type="component" value="Chromosome"/>
</dbReference>
<dbReference type="Gene3D" id="3.40.190.10">
    <property type="entry name" value="Periplasmic binding protein-like II"/>
    <property type="match status" value="1"/>
</dbReference>
<evidence type="ECO:0000313" key="3">
    <source>
        <dbReference type="Proteomes" id="UP000317550"/>
    </source>
</evidence>
<dbReference type="OrthoDB" id="9128316at2"/>
<dbReference type="PANTHER" id="PTHR42996">
    <property type="entry name" value="PHOSPHATE-BINDING PROTEIN PSTS"/>
    <property type="match status" value="1"/>
</dbReference>
<gene>
    <name evidence="2" type="ORF">FNU76_16275</name>
</gene>
<organism evidence="2 3">
    <name type="scientific">Chitinimonas arctica</name>
    <dbReference type="NCBI Taxonomy" id="2594795"/>
    <lineage>
        <taxon>Bacteria</taxon>
        <taxon>Pseudomonadati</taxon>
        <taxon>Pseudomonadota</taxon>
        <taxon>Betaproteobacteria</taxon>
        <taxon>Neisseriales</taxon>
        <taxon>Chitinibacteraceae</taxon>
        <taxon>Chitinimonas</taxon>
    </lineage>
</organism>
<feature type="region of interest" description="Disordered" evidence="1">
    <location>
        <begin position="1"/>
        <end position="22"/>
    </location>
</feature>
<proteinExistence type="predicted"/>
<dbReference type="EMBL" id="CP041730">
    <property type="protein sequence ID" value="QDQ27776.1"/>
    <property type="molecule type" value="Genomic_DNA"/>
</dbReference>
<accession>A0A516SI09</accession>
<dbReference type="AlphaFoldDB" id="A0A516SI09"/>